<evidence type="ECO:0008006" key="4">
    <source>
        <dbReference type="Google" id="ProtNLM"/>
    </source>
</evidence>
<keyword evidence="1" id="KW-0732">Signal</keyword>
<proteinExistence type="predicted"/>
<feature type="signal peptide" evidence="1">
    <location>
        <begin position="1"/>
        <end position="22"/>
    </location>
</feature>
<evidence type="ECO:0000313" key="2">
    <source>
        <dbReference type="EMBL" id="MEL1245564.1"/>
    </source>
</evidence>
<comment type="caution">
    <text evidence="2">The sequence shown here is derived from an EMBL/GenBank/DDBJ whole genome shotgun (WGS) entry which is preliminary data.</text>
</comment>
<name>A0ABU9HZH9_9FLAO</name>
<accession>A0ABU9HZH9</accession>
<protein>
    <recommendedName>
        <fullName evidence="4">Por secretion system C-terminal sorting domain-containing protein</fullName>
    </recommendedName>
</protein>
<reference evidence="2 3" key="1">
    <citation type="submission" date="2024-04" db="EMBL/GenBank/DDBJ databases">
        <title>Flavobacterium sp. DGU11 16S ribosomal RNA gene Genome sequencing and assembly.</title>
        <authorList>
            <person name="Park S."/>
        </authorList>
    </citation>
    <scope>NUCLEOTIDE SEQUENCE [LARGE SCALE GENOMIC DNA]</scope>
    <source>
        <strain evidence="2 3">DGU11</strain>
    </source>
</reference>
<organism evidence="2 3">
    <name type="scientific">Flavobacterium arundinis</name>
    <dbReference type="NCBI Taxonomy" id="3139143"/>
    <lineage>
        <taxon>Bacteria</taxon>
        <taxon>Pseudomonadati</taxon>
        <taxon>Bacteroidota</taxon>
        <taxon>Flavobacteriia</taxon>
        <taxon>Flavobacteriales</taxon>
        <taxon>Flavobacteriaceae</taxon>
        <taxon>Flavobacterium</taxon>
    </lineage>
</organism>
<dbReference type="Proteomes" id="UP001464555">
    <property type="component" value="Unassembled WGS sequence"/>
</dbReference>
<gene>
    <name evidence="2" type="ORF">AAEO56_14915</name>
</gene>
<evidence type="ECO:0000313" key="3">
    <source>
        <dbReference type="Proteomes" id="UP001464555"/>
    </source>
</evidence>
<sequence>MKKVMKMGLVMALFLTALVANAADNKLSLNVRTGMGKLVNFTVNDIKTVNVTISAKDKEVLFSERLKSKEGKINRTYDLAAFPDGTYYLEAETGTEVATYEVTIANNGVIVSEKTVAEVYKPLLNAKDGMVTVTLPAGKTPVGIKMYDENNVELYNGTVARTTKFDMNSTTAKKITLVMTYNDKMFVETIAAR</sequence>
<keyword evidence="3" id="KW-1185">Reference proteome</keyword>
<dbReference type="EMBL" id="JBBYHR010000009">
    <property type="protein sequence ID" value="MEL1245564.1"/>
    <property type="molecule type" value="Genomic_DNA"/>
</dbReference>
<dbReference type="RefSeq" id="WP_341697861.1">
    <property type="nucleotide sequence ID" value="NZ_JBBYHR010000009.1"/>
</dbReference>
<evidence type="ECO:0000256" key="1">
    <source>
        <dbReference type="SAM" id="SignalP"/>
    </source>
</evidence>
<feature type="chain" id="PRO_5046906870" description="Por secretion system C-terminal sorting domain-containing protein" evidence="1">
    <location>
        <begin position="23"/>
        <end position="193"/>
    </location>
</feature>